<dbReference type="PROSITE" id="PS50011">
    <property type="entry name" value="PROTEIN_KINASE_DOM"/>
    <property type="match status" value="1"/>
</dbReference>
<dbReference type="EC" id="2.7.11.1" evidence="2"/>
<dbReference type="InterPro" id="IPR011009">
    <property type="entry name" value="Kinase-like_dom_sf"/>
</dbReference>
<keyword evidence="8 19" id="KW-0418">Kinase</keyword>
<evidence type="ECO:0000256" key="2">
    <source>
        <dbReference type="ARBA" id="ARBA00012513"/>
    </source>
</evidence>
<feature type="region of interest" description="Disordered" evidence="16">
    <location>
        <begin position="662"/>
        <end position="699"/>
    </location>
</feature>
<protein>
    <recommendedName>
        <fullName evidence="13">AP2-associated protein kinase 1</fullName>
        <ecNumber evidence="2">2.7.11.1</ecNumber>
    </recommendedName>
    <alternativeName>
        <fullName evidence="14">Adaptor-associated kinase 1</fullName>
    </alternativeName>
</protein>
<dbReference type="SUPFAM" id="SSF56112">
    <property type="entry name" value="Protein kinase-like (PK-like)"/>
    <property type="match status" value="1"/>
</dbReference>
<keyword evidence="4" id="KW-0597">Phosphoprotein</keyword>
<feature type="region of interest" description="Disordered" evidence="16">
    <location>
        <begin position="597"/>
        <end position="630"/>
    </location>
</feature>
<feature type="region of interest" description="Disordered" evidence="16">
    <location>
        <begin position="975"/>
        <end position="1025"/>
    </location>
</feature>
<dbReference type="GO" id="GO:0006897">
    <property type="term" value="P:endocytosis"/>
    <property type="evidence" value="ECO:0007669"/>
    <property type="project" value="UniProtKB-KW"/>
</dbReference>
<feature type="region of interest" description="Disordered" evidence="16">
    <location>
        <begin position="327"/>
        <end position="525"/>
    </location>
</feature>
<feature type="compositionally biased region" description="Gly residues" evidence="16">
    <location>
        <begin position="14"/>
        <end position="25"/>
    </location>
</feature>
<evidence type="ECO:0000313" key="19">
    <source>
        <dbReference type="RefSeq" id="XP_035884022.1"/>
    </source>
</evidence>
<feature type="compositionally biased region" description="Low complexity" evidence="16">
    <location>
        <begin position="572"/>
        <end position="587"/>
    </location>
</feature>
<dbReference type="GO" id="GO:0004674">
    <property type="term" value="F:protein serine/threonine kinase activity"/>
    <property type="evidence" value="ECO:0007669"/>
    <property type="project" value="UniProtKB-KW"/>
</dbReference>
<feature type="compositionally biased region" description="Polar residues" evidence="16">
    <location>
        <begin position="670"/>
        <end position="694"/>
    </location>
</feature>
<feature type="region of interest" description="Disordered" evidence="16">
    <location>
        <begin position="572"/>
        <end position="591"/>
    </location>
</feature>
<evidence type="ECO:0000256" key="12">
    <source>
        <dbReference type="ARBA" id="ARBA00048679"/>
    </source>
</evidence>
<name>A0A7E6DYR1_9CHIR</name>
<comment type="catalytic activity">
    <reaction evidence="12">
        <text>L-seryl-[protein] + ATP = O-phospho-L-seryl-[protein] + ADP + H(+)</text>
        <dbReference type="Rhea" id="RHEA:17989"/>
        <dbReference type="Rhea" id="RHEA-COMP:9863"/>
        <dbReference type="Rhea" id="RHEA-COMP:11604"/>
        <dbReference type="ChEBI" id="CHEBI:15378"/>
        <dbReference type="ChEBI" id="CHEBI:29999"/>
        <dbReference type="ChEBI" id="CHEBI:30616"/>
        <dbReference type="ChEBI" id="CHEBI:83421"/>
        <dbReference type="ChEBI" id="CHEBI:456216"/>
        <dbReference type="EC" id="2.7.11.1"/>
    </reaction>
</comment>
<keyword evidence="5" id="KW-0254">Endocytosis</keyword>
<evidence type="ECO:0000313" key="18">
    <source>
        <dbReference type="Proteomes" id="UP000504628"/>
    </source>
</evidence>
<dbReference type="OrthoDB" id="2018507at2759"/>
<feature type="compositionally biased region" description="Pro residues" evidence="16">
    <location>
        <begin position="420"/>
        <end position="440"/>
    </location>
</feature>
<feature type="compositionally biased region" description="Low complexity" evidence="16">
    <location>
        <begin position="494"/>
        <end position="507"/>
    </location>
</feature>
<sequence>MKKFFDSRREQGSSGLGSGSSGGGGSTSGLGSGYIGRVFGIGRQQVTVDEVLAEGGFAIVFLVRTSNGMKCALKRMFVNNEHDLQVCKREIQIMRDLSGHKNIVGYIDSSINNVSSGDVWEVLILMDFCRGGQVVNLMNQRLQTGFTENEVLQIFVTPVKLFARLHQCKTPIIHRDLKVENILLHDRGHYVLCDFGSATNKFQNPQTEGVNAVEDEIKKYTTLSYRAPEMVNLYSGKIITTKADIWALGCLLYKLCYFTLPFGESQVAICDGNFTIPDNSRYSQDMHCLIRYMLEPDPDKRPDIYQVSYFSFKLLKKECPIPNVQNSPIPAKLPEPVKASEAAAKKTQPKARLTDPIPTTETSIAPRQRPKAGQTQPNPGILPIQPALTPRKRATVQPPPQVAGSSNQPGLLASVSQPKTQPPSSQPLPQPQPKQPPAPPTSQQTPSTPAQGLPTQAQATPQHQQQLFLKQQQQQQQQQPPPPPSQQPAGTFYQQQQQQAQAQQFQAVHPTTQQPAAAQFPVVSQGSSQQQLIQNFYQQQQQQPLVTTLHQQQLLTQQAALQQKPAVAAVQQPQAQPASASQPTPAQEPVIQASVRQQPTVQTTPPPAVQGQKLGSLTPPSSPKTQRAGHRRILSDVTHSAVFGVPASKSTQLLQAAAAEASLNKSKSATTTPSGSPRTSQQNVYNPSEGSTWNPFDDDNFSKLTAEELLNKDFAKLGEGKHPEKLGGSAESLIPGFQPTQSDAFAASSFSAGTAEKKKGGQTVDSSLPLLSVSDPFIPLQVPEAPEKLIEGLKSPDTSLLLPDLLPMTDPFGSTSDAAIEKADVAVESLIPGLEPPVPQRLPSQTESVTSNCTDSLTGEDSLIDCSLLSNPTTDLLEEFAPIAISAPTHKAAEDSNLISGFDVPEGSDKVAEDEFDPIPVLITKNPQGLQREPNPCPVITVEHFKESTGVKGLPLYPDPSRVPDMKTQNNLESDYLARDGPSSNSSFHSSEEEGTDLEGDMLDCSGSRPLLMESEDEDESCKPLQGKLGAAVPFAQPEASTEQAKAVQDGRKNQFQALIQPATDGVGEPDVFATAPFRSSRVSADEMDIFSKAPFVSKGSVAPSQPEEADVFLRAPFTKKKSVEELTVSQSTSQEMPVQAGLLSQTDDVALLSGLDRAVYASVRSQYSMAGFVPQSSLPSHPVQAADHLDSISPRGSALESGGHPNDRNKGLQPQQEAISGPMAGKPFRPQSLSKYSRHYSPEDEPSPEAQPIAAYKIVSQTNKQSIAGSVSITSLSSRTTELPAADPFALAPFPSKSGKQKP</sequence>
<dbReference type="GO" id="GO:0098793">
    <property type="term" value="C:presynapse"/>
    <property type="evidence" value="ECO:0007669"/>
    <property type="project" value="UniProtKB-SubCell"/>
</dbReference>
<reference evidence="19" key="1">
    <citation type="submission" date="2025-08" db="UniProtKB">
        <authorList>
            <consortium name="RefSeq"/>
        </authorList>
    </citation>
    <scope>IDENTIFICATION</scope>
    <source>
        <tissue evidence="19">Muscle</tissue>
    </source>
</reference>
<dbReference type="GO" id="GO:0005524">
    <property type="term" value="F:ATP binding"/>
    <property type="evidence" value="ECO:0007669"/>
    <property type="project" value="UniProtKB-KW"/>
</dbReference>
<dbReference type="FunCoup" id="A0A7E6DYR1">
    <property type="interactions" value="1713"/>
</dbReference>
<organism evidence="18 19">
    <name type="scientific">Phyllostomus discolor</name>
    <name type="common">pale spear-nosed bat</name>
    <dbReference type="NCBI Taxonomy" id="89673"/>
    <lineage>
        <taxon>Eukaryota</taxon>
        <taxon>Metazoa</taxon>
        <taxon>Chordata</taxon>
        <taxon>Craniata</taxon>
        <taxon>Vertebrata</taxon>
        <taxon>Euteleostomi</taxon>
        <taxon>Mammalia</taxon>
        <taxon>Eutheria</taxon>
        <taxon>Laurasiatheria</taxon>
        <taxon>Chiroptera</taxon>
        <taxon>Yangochiroptera</taxon>
        <taxon>Phyllostomidae</taxon>
        <taxon>Phyllostominae</taxon>
        <taxon>Phyllostomus</taxon>
    </lineage>
</organism>
<evidence type="ECO:0000256" key="8">
    <source>
        <dbReference type="ARBA" id="ARBA00022777"/>
    </source>
</evidence>
<dbReference type="FunFam" id="1.10.510.10:FF:000072">
    <property type="entry name" value="AP2 associated kinase 1"/>
    <property type="match status" value="1"/>
</dbReference>
<feature type="compositionally biased region" description="Basic and acidic residues" evidence="16">
    <location>
        <begin position="1"/>
        <end position="11"/>
    </location>
</feature>
<evidence type="ECO:0000256" key="15">
    <source>
        <dbReference type="ARBA" id="ARBA00054570"/>
    </source>
</evidence>
<evidence type="ECO:0000256" key="13">
    <source>
        <dbReference type="ARBA" id="ARBA00049733"/>
    </source>
</evidence>
<keyword evidence="9" id="KW-0067">ATP-binding</keyword>
<evidence type="ECO:0000256" key="1">
    <source>
        <dbReference type="ARBA" id="ARBA00004600"/>
    </source>
</evidence>
<dbReference type="InterPro" id="IPR051744">
    <property type="entry name" value="AP2_assoc_SerThr_kinase"/>
</dbReference>
<evidence type="ECO:0000256" key="4">
    <source>
        <dbReference type="ARBA" id="ARBA00022553"/>
    </source>
</evidence>
<dbReference type="Gene3D" id="1.10.510.10">
    <property type="entry name" value="Transferase(Phosphotransferase) domain 1"/>
    <property type="match status" value="1"/>
</dbReference>
<evidence type="ECO:0000256" key="11">
    <source>
        <dbReference type="ARBA" id="ARBA00047899"/>
    </source>
</evidence>
<keyword evidence="6" id="KW-0808">Transferase</keyword>
<evidence type="ECO:0000259" key="17">
    <source>
        <dbReference type="PROSITE" id="PS50011"/>
    </source>
</evidence>
<evidence type="ECO:0000256" key="7">
    <source>
        <dbReference type="ARBA" id="ARBA00022741"/>
    </source>
</evidence>
<dbReference type="Proteomes" id="UP000504628">
    <property type="component" value="Chromosome 6"/>
</dbReference>
<evidence type="ECO:0000256" key="10">
    <source>
        <dbReference type="ARBA" id="ARBA00034106"/>
    </source>
</evidence>
<comment type="catalytic activity">
    <reaction evidence="11">
        <text>L-threonyl-[protein] + ATP = O-phospho-L-threonyl-[protein] + ADP + H(+)</text>
        <dbReference type="Rhea" id="RHEA:46608"/>
        <dbReference type="Rhea" id="RHEA-COMP:11060"/>
        <dbReference type="Rhea" id="RHEA-COMP:11605"/>
        <dbReference type="ChEBI" id="CHEBI:15378"/>
        <dbReference type="ChEBI" id="CHEBI:30013"/>
        <dbReference type="ChEBI" id="CHEBI:30616"/>
        <dbReference type="ChEBI" id="CHEBI:61977"/>
        <dbReference type="ChEBI" id="CHEBI:456216"/>
        <dbReference type="EC" id="2.7.11.1"/>
    </reaction>
</comment>
<dbReference type="PROSITE" id="PS00108">
    <property type="entry name" value="PROTEIN_KINASE_ST"/>
    <property type="match status" value="1"/>
</dbReference>
<keyword evidence="7" id="KW-0547">Nucleotide-binding</keyword>
<evidence type="ECO:0000256" key="9">
    <source>
        <dbReference type="ARBA" id="ARBA00022840"/>
    </source>
</evidence>
<dbReference type="Pfam" id="PF15282">
    <property type="entry name" value="BMP2K_C"/>
    <property type="match status" value="1"/>
</dbReference>
<feature type="compositionally biased region" description="Acidic residues" evidence="16">
    <location>
        <begin position="993"/>
        <end position="1002"/>
    </location>
</feature>
<feature type="region of interest" description="Disordered" evidence="16">
    <location>
        <begin position="1179"/>
        <end position="1253"/>
    </location>
</feature>
<evidence type="ECO:0000256" key="5">
    <source>
        <dbReference type="ARBA" id="ARBA00022583"/>
    </source>
</evidence>
<keyword evidence="3" id="KW-0723">Serine/threonine-protein kinase</keyword>
<dbReference type="CTD" id="22848"/>
<evidence type="ECO:0000256" key="6">
    <source>
        <dbReference type="ARBA" id="ARBA00022679"/>
    </source>
</evidence>
<evidence type="ECO:0000256" key="3">
    <source>
        <dbReference type="ARBA" id="ARBA00022527"/>
    </source>
</evidence>
<feature type="compositionally biased region" description="Low complexity" evidence="16">
    <location>
        <begin position="441"/>
        <end position="478"/>
    </location>
</feature>
<gene>
    <name evidence="19" type="primary">AAK1</name>
</gene>
<comment type="subcellular location">
    <subcellularLocation>
        <location evidence="1">Membrane</location>
        <location evidence="1">Clathrin-coated pit</location>
    </subcellularLocation>
    <subcellularLocation>
        <location evidence="10">Presynapse</location>
    </subcellularLocation>
</comment>
<dbReference type="GeneID" id="114500547"/>
<dbReference type="GO" id="GO:0005905">
    <property type="term" value="C:clathrin-coated pit"/>
    <property type="evidence" value="ECO:0007669"/>
    <property type="project" value="UniProtKB-SubCell"/>
</dbReference>
<dbReference type="KEGG" id="pdic:114500547"/>
<feature type="compositionally biased region" description="Polar residues" evidence="16">
    <location>
        <begin position="613"/>
        <end position="625"/>
    </location>
</feature>
<feature type="domain" description="Protein kinase" evidence="17">
    <location>
        <begin position="46"/>
        <end position="315"/>
    </location>
</feature>
<keyword evidence="18" id="KW-1185">Reference proteome</keyword>
<dbReference type="SMART" id="SM00220">
    <property type="entry name" value="S_TKc"/>
    <property type="match status" value="1"/>
</dbReference>
<dbReference type="InterPro" id="IPR028182">
    <property type="entry name" value="BMP2K_C"/>
</dbReference>
<dbReference type="CDD" id="cd14037">
    <property type="entry name" value="STKc_NAK_like"/>
    <property type="match status" value="1"/>
</dbReference>
<feature type="region of interest" description="Disordered" evidence="16">
    <location>
        <begin position="1"/>
        <end position="25"/>
    </location>
</feature>
<dbReference type="InParanoid" id="A0A7E6DYR1"/>
<evidence type="ECO:0000256" key="14">
    <source>
        <dbReference type="ARBA" id="ARBA00049799"/>
    </source>
</evidence>
<dbReference type="InterPro" id="IPR008271">
    <property type="entry name" value="Ser/Thr_kinase_AS"/>
</dbReference>
<accession>A0A7E6DYR1</accession>
<comment type="function">
    <text evidence="15">Regulates clathrin-mediated endocytosis by phosphorylating the AP2M1/mu2 subunit of the adaptor protein complex 2 (AP-2) which ensures high affinity binding of AP-2 to cargo membrane proteins during the initial stages of endocytosis. Preferentially, may phosphorylate substrates on threonine residues. Regulates phosphorylation of other AP-2 subunits as well as AP-2 localization and AP-2-mediated internalization of ligand complexes. Phosphorylates NUMB and regulates its cellular localization, promoting NUMB localization to endosomes. Binds to and stabilizes the activated form of NOTCH1, increases its localization in endosomes and regulates its transcriptional activity.</text>
</comment>
<feature type="compositionally biased region" description="Polar residues" evidence="16">
    <location>
        <begin position="509"/>
        <end position="525"/>
    </location>
</feature>
<dbReference type="PANTHER" id="PTHR47907:SF5">
    <property type="entry name" value="AP2 ASSOCIATED KINASE 1"/>
    <property type="match status" value="1"/>
</dbReference>
<dbReference type="InterPro" id="IPR000719">
    <property type="entry name" value="Prot_kinase_dom"/>
</dbReference>
<proteinExistence type="predicted"/>
<dbReference type="Pfam" id="PF00069">
    <property type="entry name" value="Pkinase"/>
    <property type="match status" value="1"/>
</dbReference>
<evidence type="ECO:0000256" key="16">
    <source>
        <dbReference type="SAM" id="MobiDB-lite"/>
    </source>
</evidence>
<dbReference type="RefSeq" id="XP_035884022.1">
    <property type="nucleotide sequence ID" value="XM_036028129.1"/>
</dbReference>
<dbReference type="PANTHER" id="PTHR47907">
    <property type="entry name" value="PROTEIN KINASE DOMAIN-CONTAINING PROTEIN"/>
    <property type="match status" value="1"/>
</dbReference>